<dbReference type="OrthoDB" id="1732691at2759"/>
<evidence type="ECO:0000256" key="1">
    <source>
        <dbReference type="ARBA" id="ARBA00001933"/>
    </source>
</evidence>
<keyword evidence="6 10" id="KW-0663">Pyridoxal phosphate</keyword>
<dbReference type="Pfam" id="PF01063">
    <property type="entry name" value="Aminotran_4"/>
    <property type="match status" value="1"/>
</dbReference>
<feature type="modified residue" description="N6-(pyridoxal phosphate)lysine" evidence="8">
    <location>
        <position position="197"/>
    </location>
</feature>
<dbReference type="InterPro" id="IPR036038">
    <property type="entry name" value="Aminotransferase-like"/>
</dbReference>
<proteinExistence type="inferred from homology"/>
<dbReference type="GO" id="GO:0052655">
    <property type="term" value="F:L-valine-2-oxoglutarate transaminase activity"/>
    <property type="evidence" value="ECO:0007669"/>
    <property type="project" value="RHEA"/>
</dbReference>
<evidence type="ECO:0000256" key="4">
    <source>
        <dbReference type="ARBA" id="ARBA00022605"/>
    </source>
</evidence>
<dbReference type="PANTHER" id="PTHR11825">
    <property type="entry name" value="SUBGROUP IIII AMINOTRANSFERASE"/>
    <property type="match status" value="1"/>
</dbReference>
<comment type="catalytic activity">
    <reaction evidence="11">
        <text>L-isoleucine + 2-oxoglutarate = (S)-3-methyl-2-oxopentanoate + L-glutamate</text>
        <dbReference type="Rhea" id="RHEA:24801"/>
        <dbReference type="ChEBI" id="CHEBI:16810"/>
        <dbReference type="ChEBI" id="CHEBI:29985"/>
        <dbReference type="ChEBI" id="CHEBI:35146"/>
        <dbReference type="ChEBI" id="CHEBI:58045"/>
        <dbReference type="EC" id="2.6.1.42"/>
    </reaction>
</comment>
<dbReference type="PIRSF" id="PIRSF006468">
    <property type="entry name" value="BCAT1"/>
    <property type="match status" value="1"/>
</dbReference>
<dbReference type="EMBL" id="SNRW01004393">
    <property type="protein sequence ID" value="KAA6387398.1"/>
    <property type="molecule type" value="Genomic_DNA"/>
</dbReference>
<comment type="cofactor">
    <cofactor evidence="1 10">
        <name>pyridoxal 5'-phosphate</name>
        <dbReference type="ChEBI" id="CHEBI:597326"/>
    </cofactor>
</comment>
<dbReference type="GO" id="GO:0008652">
    <property type="term" value="P:amino acid biosynthetic process"/>
    <property type="evidence" value="ECO:0007669"/>
    <property type="project" value="UniProtKB-KW"/>
</dbReference>
<dbReference type="GO" id="GO:0009082">
    <property type="term" value="P:branched-chain amino acid biosynthetic process"/>
    <property type="evidence" value="ECO:0007669"/>
    <property type="project" value="UniProtKB-KW"/>
</dbReference>
<accession>A0A5J4VXV2</accession>
<evidence type="ECO:0000256" key="11">
    <source>
        <dbReference type="RuleBase" id="RU004517"/>
    </source>
</evidence>
<evidence type="ECO:0000256" key="8">
    <source>
        <dbReference type="PIRSR" id="PIRSR006468-1"/>
    </source>
</evidence>
<sequence>MFEIRKNLVPEEQRKEVIKDCSRVPFGRQYTDHMFVMEYNEGKWQTGEIKKLENLNVHPGSIVFHYAQEIFEGAKCFRAKDGRFVLFRIDQNIARMNRSAKKLCIPELDPALFDYALRELIKVDARHIPDQDGCSLYIRPFIIATEDGFGVRSSKKYLFIIMLSPVGPYFPEGFKPTKIYATQDHARAAPKGTGDIKCGGNYAASMAGGEEAKKYGCSQVLWLDAKEHKYVEEVGSMNVFFVQKGIVYTAPLSGTILPGVTRDSVIQLCKAEGIPIREEALTIDEVCTGIESGDLSEIFGSGTACSICPVRSLVFKGKTYTLGKPDDEQSSIGPITNKLFGLLVGIQRGEIPDRWGWLTNVDV</sequence>
<dbReference type="InterPro" id="IPR043131">
    <property type="entry name" value="BCAT-like_N"/>
</dbReference>
<dbReference type="Gene3D" id="3.20.10.10">
    <property type="entry name" value="D-amino Acid Aminotransferase, subunit A, domain 2"/>
    <property type="match status" value="1"/>
</dbReference>
<evidence type="ECO:0000313" key="12">
    <source>
        <dbReference type="EMBL" id="KAA6387398.1"/>
    </source>
</evidence>
<dbReference type="PANTHER" id="PTHR11825:SF44">
    <property type="entry name" value="BRANCHED-CHAIN-AMINO-ACID AMINOTRANSFERASE"/>
    <property type="match status" value="1"/>
</dbReference>
<dbReference type="PROSITE" id="PS00770">
    <property type="entry name" value="AA_TRANSFER_CLASS_4"/>
    <property type="match status" value="1"/>
</dbReference>
<evidence type="ECO:0000256" key="2">
    <source>
        <dbReference type="ARBA" id="ARBA00009320"/>
    </source>
</evidence>
<dbReference type="GO" id="GO:0052656">
    <property type="term" value="F:L-isoleucine-2-oxoglutarate transaminase activity"/>
    <property type="evidence" value="ECO:0007669"/>
    <property type="project" value="RHEA"/>
</dbReference>
<organism evidence="12 13">
    <name type="scientific">Streblomastix strix</name>
    <dbReference type="NCBI Taxonomy" id="222440"/>
    <lineage>
        <taxon>Eukaryota</taxon>
        <taxon>Metamonada</taxon>
        <taxon>Preaxostyla</taxon>
        <taxon>Oxymonadida</taxon>
        <taxon>Streblomastigidae</taxon>
        <taxon>Streblomastix</taxon>
    </lineage>
</organism>
<evidence type="ECO:0000313" key="13">
    <source>
        <dbReference type="Proteomes" id="UP000324800"/>
    </source>
</evidence>
<dbReference type="SUPFAM" id="SSF56752">
    <property type="entry name" value="D-aminoacid aminotransferase-like PLP-dependent enzymes"/>
    <property type="match status" value="1"/>
</dbReference>
<dbReference type="GO" id="GO:0052654">
    <property type="term" value="F:L-leucine-2-oxoglutarate transaminase activity"/>
    <property type="evidence" value="ECO:0007669"/>
    <property type="project" value="RHEA"/>
</dbReference>
<dbReference type="CDD" id="cd01557">
    <property type="entry name" value="BCAT_beta_family"/>
    <property type="match status" value="1"/>
</dbReference>
<dbReference type="InterPro" id="IPR043132">
    <property type="entry name" value="BCAT-like_C"/>
</dbReference>
<evidence type="ECO:0000256" key="10">
    <source>
        <dbReference type="RuleBase" id="RU004516"/>
    </source>
</evidence>
<keyword evidence="7 11" id="KW-0100">Branched-chain amino acid biosynthesis</keyword>
<name>A0A5J4VXV2_9EUKA</name>
<dbReference type="InterPro" id="IPR005786">
    <property type="entry name" value="B_amino_transII"/>
</dbReference>
<dbReference type="Gene3D" id="3.30.470.10">
    <property type="match status" value="1"/>
</dbReference>
<gene>
    <name evidence="12" type="ORF">EZS28_017076</name>
</gene>
<evidence type="ECO:0000256" key="6">
    <source>
        <dbReference type="ARBA" id="ARBA00022898"/>
    </source>
</evidence>
<keyword evidence="5 11" id="KW-0808">Transferase</keyword>
<dbReference type="EC" id="2.6.1.42" evidence="11"/>
<protein>
    <recommendedName>
        <fullName evidence="11">Branched-chain-amino-acid aminotransferase</fullName>
        <ecNumber evidence="11">2.6.1.42</ecNumber>
    </recommendedName>
</protein>
<evidence type="ECO:0000256" key="3">
    <source>
        <dbReference type="ARBA" id="ARBA00022576"/>
    </source>
</evidence>
<dbReference type="NCBIfam" id="NF009897">
    <property type="entry name" value="PRK13357.1"/>
    <property type="match status" value="1"/>
</dbReference>
<comment type="similarity">
    <text evidence="2 9">Belongs to the class-IV pyridoxal-phosphate-dependent aminotransferase family.</text>
</comment>
<dbReference type="InterPro" id="IPR001544">
    <property type="entry name" value="Aminotrans_IV"/>
</dbReference>
<dbReference type="AlphaFoldDB" id="A0A5J4VXV2"/>
<comment type="catalytic activity">
    <reaction evidence="11">
        <text>L-valine + 2-oxoglutarate = 3-methyl-2-oxobutanoate + L-glutamate</text>
        <dbReference type="Rhea" id="RHEA:24813"/>
        <dbReference type="ChEBI" id="CHEBI:11851"/>
        <dbReference type="ChEBI" id="CHEBI:16810"/>
        <dbReference type="ChEBI" id="CHEBI:29985"/>
        <dbReference type="ChEBI" id="CHEBI:57762"/>
        <dbReference type="EC" id="2.6.1.42"/>
    </reaction>
</comment>
<comment type="caution">
    <text evidence="12">The sequence shown here is derived from an EMBL/GenBank/DDBJ whole genome shotgun (WGS) entry which is preliminary data.</text>
</comment>
<dbReference type="InterPro" id="IPR033939">
    <property type="entry name" value="BCAT_family"/>
</dbReference>
<evidence type="ECO:0000256" key="5">
    <source>
        <dbReference type="ARBA" id="ARBA00022679"/>
    </source>
</evidence>
<dbReference type="InterPro" id="IPR018300">
    <property type="entry name" value="Aminotrans_IV_CS"/>
</dbReference>
<dbReference type="NCBIfam" id="TIGR01123">
    <property type="entry name" value="ilvE_II"/>
    <property type="match status" value="1"/>
</dbReference>
<reference evidence="12 13" key="1">
    <citation type="submission" date="2019-03" db="EMBL/GenBank/DDBJ databases">
        <title>Single cell metagenomics reveals metabolic interactions within the superorganism composed of flagellate Streblomastix strix and complex community of Bacteroidetes bacteria on its surface.</title>
        <authorList>
            <person name="Treitli S.C."/>
            <person name="Kolisko M."/>
            <person name="Husnik F."/>
            <person name="Keeling P."/>
            <person name="Hampl V."/>
        </authorList>
    </citation>
    <scope>NUCLEOTIDE SEQUENCE [LARGE SCALE GENOMIC DNA]</scope>
    <source>
        <strain evidence="12">ST1C</strain>
    </source>
</reference>
<evidence type="ECO:0000256" key="7">
    <source>
        <dbReference type="ARBA" id="ARBA00023304"/>
    </source>
</evidence>
<keyword evidence="3 11" id="KW-0032">Aminotransferase</keyword>
<comment type="catalytic activity">
    <reaction evidence="11">
        <text>L-leucine + 2-oxoglutarate = 4-methyl-2-oxopentanoate + L-glutamate</text>
        <dbReference type="Rhea" id="RHEA:18321"/>
        <dbReference type="ChEBI" id="CHEBI:16810"/>
        <dbReference type="ChEBI" id="CHEBI:17865"/>
        <dbReference type="ChEBI" id="CHEBI:29985"/>
        <dbReference type="ChEBI" id="CHEBI:57427"/>
        <dbReference type="EC" id="2.6.1.42"/>
    </reaction>
</comment>
<keyword evidence="4 11" id="KW-0028">Amino-acid biosynthesis</keyword>
<dbReference type="Proteomes" id="UP000324800">
    <property type="component" value="Unassembled WGS sequence"/>
</dbReference>
<evidence type="ECO:0000256" key="9">
    <source>
        <dbReference type="RuleBase" id="RU004106"/>
    </source>
</evidence>